<dbReference type="AlphaFoldDB" id="A0A7W8U690"/>
<evidence type="ECO:0000313" key="3">
    <source>
        <dbReference type="Proteomes" id="UP000585507"/>
    </source>
</evidence>
<proteinExistence type="predicted"/>
<organism evidence="2 3">
    <name type="scientific">Rhizobium giardinii</name>
    <dbReference type="NCBI Taxonomy" id="56731"/>
    <lineage>
        <taxon>Bacteria</taxon>
        <taxon>Pseudomonadati</taxon>
        <taxon>Pseudomonadota</taxon>
        <taxon>Alphaproteobacteria</taxon>
        <taxon>Hyphomicrobiales</taxon>
        <taxon>Rhizobiaceae</taxon>
        <taxon>Rhizobium/Agrobacterium group</taxon>
        <taxon>Rhizobium</taxon>
    </lineage>
</organism>
<sequence>MMMKKLVNIVVLVPIAIVLIVLSVANRQTVTLALNPFDPTDSVLSASAPFFVFLFLAVIFGMIVGSLATWFSQGKYRKRARNEASQAVKWHAEAEKHRTRAETIASQTMLPASSK</sequence>
<evidence type="ECO:0000313" key="2">
    <source>
        <dbReference type="EMBL" id="MBB5533594.1"/>
    </source>
</evidence>
<dbReference type="EMBL" id="JACHBK010000001">
    <property type="protein sequence ID" value="MBB5533594.1"/>
    <property type="molecule type" value="Genomic_DNA"/>
</dbReference>
<dbReference type="Proteomes" id="UP000585507">
    <property type="component" value="Unassembled WGS sequence"/>
</dbReference>
<comment type="caution">
    <text evidence="2">The sequence shown here is derived from an EMBL/GenBank/DDBJ whole genome shotgun (WGS) entry which is preliminary data.</text>
</comment>
<feature type="transmembrane region" description="Helical" evidence="1">
    <location>
        <begin position="51"/>
        <end position="71"/>
    </location>
</feature>
<reference evidence="2 3" key="1">
    <citation type="submission" date="2020-08" db="EMBL/GenBank/DDBJ databases">
        <title>Genomic Encyclopedia of Type Strains, Phase IV (KMG-V): Genome sequencing to study the core and pangenomes of soil and plant-associated prokaryotes.</title>
        <authorList>
            <person name="Whitman W."/>
        </authorList>
    </citation>
    <scope>NUCLEOTIDE SEQUENCE [LARGE SCALE GENOMIC DNA]</scope>
    <source>
        <strain evidence="2 3">SEMIA 4084</strain>
    </source>
</reference>
<keyword evidence="1" id="KW-0472">Membrane</keyword>
<evidence type="ECO:0000256" key="1">
    <source>
        <dbReference type="SAM" id="Phobius"/>
    </source>
</evidence>
<keyword evidence="1" id="KW-0812">Transmembrane</keyword>
<gene>
    <name evidence="2" type="ORF">GGD55_000255</name>
</gene>
<protein>
    <submittedName>
        <fullName evidence="2">Putative integral membrane protein</fullName>
    </submittedName>
</protein>
<name>A0A7W8U690_9HYPH</name>
<keyword evidence="3" id="KW-1185">Reference proteome</keyword>
<keyword evidence="1" id="KW-1133">Transmembrane helix</keyword>
<accession>A0A7W8U690</accession>